<reference evidence="5 6" key="1">
    <citation type="submission" date="2019-10" db="EMBL/GenBank/DDBJ databases">
        <authorList>
            <person name="Nie G."/>
            <person name="Ming H."/>
            <person name="Yi B."/>
        </authorList>
    </citation>
    <scope>NUCLEOTIDE SEQUENCE [LARGE SCALE GENOMIC DNA]</scope>
    <source>
        <strain evidence="5 6">CFH 90414</strain>
    </source>
</reference>
<dbReference type="InterPro" id="IPR000383">
    <property type="entry name" value="Xaa-Pro-like_dom"/>
</dbReference>
<dbReference type="SUPFAM" id="SSF53474">
    <property type="entry name" value="alpha/beta-Hydrolases"/>
    <property type="match status" value="1"/>
</dbReference>
<evidence type="ECO:0000256" key="3">
    <source>
        <dbReference type="SAM" id="SignalP"/>
    </source>
</evidence>
<dbReference type="InterPro" id="IPR008979">
    <property type="entry name" value="Galactose-bd-like_sf"/>
</dbReference>
<dbReference type="Gene3D" id="1.10.246.70">
    <property type="match status" value="1"/>
</dbReference>
<dbReference type="GO" id="GO:0008239">
    <property type="term" value="F:dipeptidyl-peptidase activity"/>
    <property type="evidence" value="ECO:0007669"/>
    <property type="project" value="InterPro"/>
</dbReference>
<dbReference type="EMBL" id="WJIF01000001">
    <property type="protein sequence ID" value="MRG58325.1"/>
    <property type="molecule type" value="Genomic_DNA"/>
</dbReference>
<dbReference type="AlphaFoldDB" id="A0A6I2EYX1"/>
<evidence type="ECO:0000313" key="6">
    <source>
        <dbReference type="Proteomes" id="UP000431080"/>
    </source>
</evidence>
<evidence type="ECO:0000259" key="4">
    <source>
        <dbReference type="SMART" id="SM00939"/>
    </source>
</evidence>
<dbReference type="Gene3D" id="2.60.120.260">
    <property type="entry name" value="Galactose-binding domain-like"/>
    <property type="match status" value="1"/>
</dbReference>
<name>A0A6I2EYX1_9MICO</name>
<evidence type="ECO:0000313" key="5">
    <source>
        <dbReference type="EMBL" id="MRG58325.1"/>
    </source>
</evidence>
<sequence>MSSDGRTSVKSRILAYAGSVVIAAPLVLVGSGVANAAPEDNPPVSLVDNVTAPIYDYAGAIRETVWVTAPDLDGDGDEEQVAADIIRPRELDGTARVPIIMDASPYYLSSGRGNEAERKQYDADGNLVKFPLYYDNYFVPRGYAFVAVDMAGTARSTGCTDEGGRSDIESVKAVVEWLDGKGTAHDASGAVVEADWSNGKTGMIGKSYDGTLANGVAATGVENLETIVPISAISSWYDYNRWQGAVKSINYPSSLSRSVASNRTIATDCSARLDWMNANDGDETGAYTDFWAERDYRAGSYYDVSKVTASVFIMHGLQDTNVKTMNASKWWEDLGEQGVLRKMWLTRLGHVDPFDSERALWVETLHRWFDHELMDIDNGIDREPAVSVETAPNRWEHSPTWPIASARTQSLNLHSDGTMMLGRKDRSTASYINSTSLSEANAIRIGDNANRLQFLTGTTKHDLRISGTPTVDLDVTHTAPVGQVSVMLVDYGVMDRISASGDGAQTLDTETCWGPATATDDACYKEVGKRIASTELQVLARGWARLDGAGNHDVTVELAANDVVVPAGHQLGLVISGSRNGVLPVDTAATTYTVSLGDSKLNLPVSGPMAGFGPGHLTAKDTEKLSPGTLPDLDATVWPGR</sequence>
<feature type="region of interest" description="Disordered" evidence="2">
    <location>
        <begin position="614"/>
        <end position="641"/>
    </location>
</feature>
<proteinExistence type="predicted"/>
<keyword evidence="3" id="KW-0732">Signal</keyword>
<feature type="signal peptide" evidence="3">
    <location>
        <begin position="1"/>
        <end position="36"/>
    </location>
</feature>
<evidence type="ECO:0000256" key="2">
    <source>
        <dbReference type="SAM" id="MobiDB-lite"/>
    </source>
</evidence>
<dbReference type="Pfam" id="PF02129">
    <property type="entry name" value="Peptidase_S15"/>
    <property type="match status" value="1"/>
</dbReference>
<dbReference type="InterPro" id="IPR029058">
    <property type="entry name" value="AB_hydrolase_fold"/>
</dbReference>
<dbReference type="SMART" id="SM00939">
    <property type="entry name" value="PepX_C"/>
    <property type="match status" value="1"/>
</dbReference>
<dbReference type="InterPro" id="IPR013736">
    <property type="entry name" value="Xaa-Pro_dipept_C"/>
</dbReference>
<dbReference type="Pfam" id="PF08530">
    <property type="entry name" value="PepX_C"/>
    <property type="match status" value="1"/>
</dbReference>
<evidence type="ECO:0000256" key="1">
    <source>
        <dbReference type="ARBA" id="ARBA00022801"/>
    </source>
</evidence>
<accession>A0A6I2EYX1</accession>
<protein>
    <submittedName>
        <fullName evidence="5">CocE/NonD family hydrolase</fullName>
    </submittedName>
</protein>
<keyword evidence="6" id="KW-1185">Reference proteome</keyword>
<dbReference type="InterPro" id="IPR005674">
    <property type="entry name" value="CocE/Ser_esterase"/>
</dbReference>
<dbReference type="SUPFAM" id="SSF49785">
    <property type="entry name" value="Galactose-binding domain-like"/>
    <property type="match status" value="1"/>
</dbReference>
<gene>
    <name evidence="5" type="ORF">GE115_00315</name>
</gene>
<feature type="domain" description="Xaa-Pro dipeptidyl-peptidase C-terminal" evidence="4">
    <location>
        <begin position="366"/>
        <end position="602"/>
    </location>
</feature>
<dbReference type="NCBIfam" id="TIGR00976">
    <property type="entry name" value="CocE_NonD"/>
    <property type="match status" value="1"/>
</dbReference>
<keyword evidence="1 5" id="KW-0378">Hydrolase</keyword>
<feature type="chain" id="PRO_5026103081" evidence="3">
    <location>
        <begin position="37"/>
        <end position="641"/>
    </location>
</feature>
<organism evidence="5 6">
    <name type="scientific">Agromyces agglutinans</name>
    <dbReference type="NCBI Taxonomy" id="2662258"/>
    <lineage>
        <taxon>Bacteria</taxon>
        <taxon>Bacillati</taxon>
        <taxon>Actinomycetota</taxon>
        <taxon>Actinomycetes</taxon>
        <taxon>Micrococcales</taxon>
        <taxon>Microbacteriaceae</taxon>
        <taxon>Agromyces</taxon>
    </lineage>
</organism>
<comment type="caution">
    <text evidence="5">The sequence shown here is derived from an EMBL/GenBank/DDBJ whole genome shotgun (WGS) entry which is preliminary data.</text>
</comment>
<dbReference type="Proteomes" id="UP000431080">
    <property type="component" value="Unassembled WGS sequence"/>
</dbReference>
<dbReference type="Gene3D" id="3.40.50.1820">
    <property type="entry name" value="alpha/beta hydrolase"/>
    <property type="match status" value="1"/>
</dbReference>